<dbReference type="EMBL" id="CP159837">
    <property type="protein sequence ID" value="XCM35209.1"/>
    <property type="molecule type" value="Genomic_DNA"/>
</dbReference>
<dbReference type="RefSeq" id="WP_156331836.1">
    <property type="nucleotide sequence ID" value="NZ_CP159837.1"/>
</dbReference>
<organism evidence="1">
    <name type="scientific">Planktothricoides raciborskii GIHE-MW2</name>
    <dbReference type="NCBI Taxonomy" id="2792601"/>
    <lineage>
        <taxon>Bacteria</taxon>
        <taxon>Bacillati</taxon>
        <taxon>Cyanobacteriota</taxon>
        <taxon>Cyanophyceae</taxon>
        <taxon>Oscillatoriophycideae</taxon>
        <taxon>Oscillatoriales</taxon>
        <taxon>Oscillatoriaceae</taxon>
        <taxon>Planktothricoides</taxon>
    </lineage>
</organism>
<evidence type="ECO:0000313" key="1">
    <source>
        <dbReference type="EMBL" id="XCM35209.1"/>
    </source>
</evidence>
<sequence length="46" mass="5451">MTDFFLRSPHGILIFGERVREAARMRDRLWLGNPATANYLGRFWLV</sequence>
<dbReference type="AlphaFoldDB" id="A0AAU8J7V8"/>
<protein>
    <submittedName>
        <fullName evidence="1">Uncharacterized protein</fullName>
    </submittedName>
</protein>
<proteinExistence type="predicted"/>
<gene>
    <name evidence="1" type="ORF">ABWT76_003868</name>
</gene>
<reference evidence="1" key="1">
    <citation type="submission" date="2024-07" db="EMBL/GenBank/DDBJ databases">
        <authorList>
            <person name="Kim Y.J."/>
            <person name="Jeong J.Y."/>
        </authorList>
    </citation>
    <scope>NUCLEOTIDE SEQUENCE</scope>
    <source>
        <strain evidence="1">GIHE-MW2</strain>
    </source>
</reference>
<name>A0AAU8J7V8_9CYAN</name>
<accession>A0AAU8J7V8</accession>